<gene>
    <name evidence="1" type="ORF">SBA1_550132</name>
</gene>
<evidence type="ECO:0000313" key="1">
    <source>
        <dbReference type="EMBL" id="SPF44767.1"/>
    </source>
</evidence>
<evidence type="ECO:0000313" key="2">
    <source>
        <dbReference type="Proteomes" id="UP000238701"/>
    </source>
</evidence>
<organism evidence="1 2">
    <name type="scientific">Candidatus Sulfotelmatobacter kueseliae</name>
    <dbReference type="NCBI Taxonomy" id="2042962"/>
    <lineage>
        <taxon>Bacteria</taxon>
        <taxon>Pseudomonadati</taxon>
        <taxon>Acidobacteriota</taxon>
        <taxon>Terriglobia</taxon>
        <taxon>Terriglobales</taxon>
        <taxon>Candidatus Korobacteraceae</taxon>
        <taxon>Candidatus Sulfotelmatobacter</taxon>
    </lineage>
</organism>
<evidence type="ECO:0008006" key="3">
    <source>
        <dbReference type="Google" id="ProtNLM"/>
    </source>
</evidence>
<name>A0A2U3KYU7_9BACT</name>
<accession>A0A2U3KYU7</accession>
<proteinExistence type="predicted"/>
<reference evidence="2" key="1">
    <citation type="submission" date="2018-02" db="EMBL/GenBank/DDBJ databases">
        <authorList>
            <person name="Hausmann B."/>
        </authorList>
    </citation>
    <scope>NUCLEOTIDE SEQUENCE [LARGE SCALE GENOMIC DNA]</scope>
    <source>
        <strain evidence="2">Peat soil MAG SbA1</strain>
    </source>
</reference>
<dbReference type="EMBL" id="OMOD01000150">
    <property type="protein sequence ID" value="SPF44767.1"/>
    <property type="molecule type" value="Genomic_DNA"/>
</dbReference>
<dbReference type="AlphaFoldDB" id="A0A2U3KYU7"/>
<dbReference type="Proteomes" id="UP000238701">
    <property type="component" value="Unassembled WGS sequence"/>
</dbReference>
<dbReference type="OrthoDB" id="115520at2"/>
<protein>
    <recommendedName>
        <fullName evidence="3">Lipocalin-like domain-containing protein</fullName>
    </recommendedName>
</protein>
<sequence length="259" mass="28676">MHKLALLGLFAALQLGAADPRIGSWTLISAQSSLDPPNKLSITRLHDEVHVVISGDTHLDFTAKLNGHEASVPANPAFNQIELRRIDKHQVEIKEKKDGALVATIRDKLSRDGNELTSTTSQNGRADRITVWTRTGGKKAANDLFPGEWAEDLSKTRLRQGMALKIEAEGTDGVRFSGDFSYSARFDGKEYDLKNSINDTVTLQLVDAHTVDAIYRRDDQITQKDRWVVSADGAEMTLTTTGTLETGQQVKETMVFRKQ</sequence>